<protein>
    <submittedName>
        <fullName evidence="2">Uncharacterized protein</fullName>
    </submittedName>
</protein>
<keyword evidence="1" id="KW-0472">Membrane</keyword>
<dbReference type="EMBL" id="BAOP01000031">
    <property type="protein sequence ID" value="GAC81291.1"/>
    <property type="molecule type" value="Genomic_DNA"/>
</dbReference>
<feature type="transmembrane region" description="Helical" evidence="1">
    <location>
        <begin position="47"/>
        <end position="67"/>
    </location>
</feature>
<keyword evidence="1" id="KW-0812">Transmembrane</keyword>
<dbReference type="eggNOG" id="ENOG5031VZ1">
    <property type="taxonomic scope" value="Bacteria"/>
</dbReference>
<organism evidence="2 3">
    <name type="scientific">Gordonia malaquae NBRC 108250</name>
    <dbReference type="NCBI Taxonomy" id="1223542"/>
    <lineage>
        <taxon>Bacteria</taxon>
        <taxon>Bacillati</taxon>
        <taxon>Actinomycetota</taxon>
        <taxon>Actinomycetes</taxon>
        <taxon>Mycobacteriales</taxon>
        <taxon>Gordoniaceae</taxon>
        <taxon>Gordonia</taxon>
    </lineage>
</organism>
<evidence type="ECO:0000256" key="1">
    <source>
        <dbReference type="SAM" id="Phobius"/>
    </source>
</evidence>
<sequence length="70" mass="7198">MTENSTLEAESAERRRSPGLAVLGILALMVAGWGLLGGPSLGDTRALPWAVLAVGVVIGLGLVASGMRRR</sequence>
<keyword evidence="3" id="KW-1185">Reference proteome</keyword>
<reference evidence="2 3" key="1">
    <citation type="submission" date="2013-02" db="EMBL/GenBank/DDBJ databases">
        <title>Whole genome shotgun sequence of Gordonia malaquae NBRC 108250.</title>
        <authorList>
            <person name="Yoshida I."/>
            <person name="Hosoyama A."/>
            <person name="Tsuchikane K."/>
            <person name="Ando Y."/>
            <person name="Baba S."/>
            <person name="Ohji S."/>
            <person name="Hamada M."/>
            <person name="Tamura T."/>
            <person name="Yamazoe A."/>
            <person name="Yamazaki S."/>
            <person name="Fujita N."/>
        </authorList>
    </citation>
    <scope>NUCLEOTIDE SEQUENCE [LARGE SCALE GENOMIC DNA]</scope>
    <source>
        <strain evidence="2 3">NBRC 108250</strain>
    </source>
</reference>
<comment type="caution">
    <text evidence="2">The sequence shown here is derived from an EMBL/GenBank/DDBJ whole genome shotgun (WGS) entry which is preliminary data.</text>
</comment>
<proteinExistence type="predicted"/>
<dbReference type="STRING" id="410332.SAMN04488550_1421"/>
<keyword evidence="1" id="KW-1133">Transmembrane helix</keyword>
<name>M3TIG5_GORML</name>
<feature type="transmembrane region" description="Helical" evidence="1">
    <location>
        <begin position="20"/>
        <end position="41"/>
    </location>
</feature>
<accession>M3TIG5</accession>
<dbReference type="OrthoDB" id="9971007at2"/>
<dbReference type="AlphaFoldDB" id="M3TIG5"/>
<evidence type="ECO:0000313" key="3">
    <source>
        <dbReference type="Proteomes" id="UP000035009"/>
    </source>
</evidence>
<dbReference type="RefSeq" id="WP_008380939.1">
    <property type="nucleotide sequence ID" value="NZ_BAOP01000031.1"/>
</dbReference>
<evidence type="ECO:0000313" key="2">
    <source>
        <dbReference type="EMBL" id="GAC81291.1"/>
    </source>
</evidence>
<dbReference type="Proteomes" id="UP000035009">
    <property type="component" value="Unassembled WGS sequence"/>
</dbReference>
<gene>
    <name evidence="2" type="ORF">GM1_031_00440</name>
</gene>